<keyword evidence="2" id="KW-1185">Reference proteome</keyword>
<protein>
    <submittedName>
        <fullName evidence="1">Uncharacterized protein</fullName>
    </submittedName>
</protein>
<organism evidence="1 2">
    <name type="scientific">Sphaerodactylus townsendi</name>
    <dbReference type="NCBI Taxonomy" id="933632"/>
    <lineage>
        <taxon>Eukaryota</taxon>
        <taxon>Metazoa</taxon>
        <taxon>Chordata</taxon>
        <taxon>Craniata</taxon>
        <taxon>Vertebrata</taxon>
        <taxon>Euteleostomi</taxon>
        <taxon>Lepidosauria</taxon>
        <taxon>Squamata</taxon>
        <taxon>Bifurcata</taxon>
        <taxon>Gekkota</taxon>
        <taxon>Sphaerodactylidae</taxon>
        <taxon>Sphaerodactylus</taxon>
    </lineage>
</organism>
<comment type="caution">
    <text evidence="1">The sequence shown here is derived from an EMBL/GenBank/DDBJ whole genome shotgun (WGS) entry which is preliminary data.</text>
</comment>
<dbReference type="Proteomes" id="UP000827872">
    <property type="component" value="Linkage Group LG03"/>
</dbReference>
<accession>A0ACB8ENM2</accession>
<reference evidence="1" key="1">
    <citation type="submission" date="2021-08" db="EMBL/GenBank/DDBJ databases">
        <title>The first chromosome-level gecko genome reveals the dynamic sex chromosomes of Neotropical dwarf geckos (Sphaerodactylidae: Sphaerodactylus).</title>
        <authorList>
            <person name="Pinto B.J."/>
            <person name="Keating S.E."/>
            <person name="Gamble T."/>
        </authorList>
    </citation>
    <scope>NUCLEOTIDE SEQUENCE</scope>
    <source>
        <strain evidence="1">TG3544</strain>
    </source>
</reference>
<evidence type="ECO:0000313" key="2">
    <source>
        <dbReference type="Proteomes" id="UP000827872"/>
    </source>
</evidence>
<gene>
    <name evidence="1" type="ORF">K3G42_032654</name>
</gene>
<evidence type="ECO:0000313" key="1">
    <source>
        <dbReference type="EMBL" id="KAH7993917.1"/>
    </source>
</evidence>
<sequence length="160" mass="17456">MAEDSAVEEDPAEGVARWCNEHLKCVSKRVGKPAGRLGDGLLIIALLEGQRQEDEGILSLLISSEVREHPWGIAEKRRAFRSLKGLQLKEQDQATCDLGKPGSVLDHPSDPGRRLTGDLVAPTCTERDPAASQSRPVLAVESRVRFSVMCVVHGMEHSLP</sequence>
<name>A0ACB8ENM2_9SAUR</name>
<proteinExistence type="predicted"/>
<dbReference type="EMBL" id="CM037616">
    <property type="protein sequence ID" value="KAH7993917.1"/>
    <property type="molecule type" value="Genomic_DNA"/>
</dbReference>